<proteinExistence type="predicted"/>
<sequence>MGLIEQLHREHNEIRLHLKKIQVNDDIEILNQHFSQLKRVLISHLITEDNELYPALRSLQATEKISNSFEEEMGRISSDIMDFYAKYKYEFKGENFRGDAGVIIDKLIYRITKEERELYPTFKRHFPNK</sequence>
<gene>
    <name evidence="2" type="ORF">PM10SUCC1_17560</name>
</gene>
<evidence type="ECO:0000259" key="1">
    <source>
        <dbReference type="Pfam" id="PF01814"/>
    </source>
</evidence>
<evidence type="ECO:0000313" key="3">
    <source>
        <dbReference type="Proteomes" id="UP001144471"/>
    </source>
</evidence>
<dbReference type="RefSeq" id="WP_281835255.1">
    <property type="nucleotide sequence ID" value="NZ_BSDY01000007.1"/>
</dbReference>
<keyword evidence="3" id="KW-1185">Reference proteome</keyword>
<feature type="domain" description="Hemerythrin-like" evidence="1">
    <location>
        <begin position="3"/>
        <end position="121"/>
    </location>
</feature>
<dbReference type="Pfam" id="PF01814">
    <property type="entry name" value="Hemerythrin"/>
    <property type="match status" value="1"/>
</dbReference>
<name>A0A9W6GL56_9FUSO</name>
<dbReference type="AlphaFoldDB" id="A0A9W6GL56"/>
<evidence type="ECO:0000313" key="2">
    <source>
        <dbReference type="EMBL" id="GLI56242.1"/>
    </source>
</evidence>
<organism evidence="2 3">
    <name type="scientific">Propionigenium maris DSM 9537</name>
    <dbReference type="NCBI Taxonomy" id="1123000"/>
    <lineage>
        <taxon>Bacteria</taxon>
        <taxon>Fusobacteriati</taxon>
        <taxon>Fusobacteriota</taxon>
        <taxon>Fusobacteriia</taxon>
        <taxon>Fusobacteriales</taxon>
        <taxon>Fusobacteriaceae</taxon>
        <taxon>Propionigenium</taxon>
    </lineage>
</organism>
<dbReference type="Proteomes" id="UP001144471">
    <property type="component" value="Unassembled WGS sequence"/>
</dbReference>
<reference evidence="2" key="1">
    <citation type="submission" date="2022-12" db="EMBL/GenBank/DDBJ databases">
        <title>Reference genome sequencing for broad-spectrum identification of bacterial and archaeal isolates by mass spectrometry.</title>
        <authorList>
            <person name="Sekiguchi Y."/>
            <person name="Tourlousse D.M."/>
        </authorList>
    </citation>
    <scope>NUCLEOTIDE SEQUENCE</scope>
    <source>
        <strain evidence="2">10succ1</strain>
    </source>
</reference>
<protein>
    <recommendedName>
        <fullName evidence="1">Hemerythrin-like domain-containing protein</fullName>
    </recommendedName>
</protein>
<dbReference type="InterPro" id="IPR012312">
    <property type="entry name" value="Hemerythrin-like"/>
</dbReference>
<comment type="caution">
    <text evidence="2">The sequence shown here is derived from an EMBL/GenBank/DDBJ whole genome shotgun (WGS) entry which is preliminary data.</text>
</comment>
<dbReference type="Gene3D" id="1.20.120.520">
    <property type="entry name" value="nmb1532 protein domain like"/>
    <property type="match status" value="1"/>
</dbReference>
<dbReference type="EMBL" id="BSDY01000007">
    <property type="protein sequence ID" value="GLI56242.1"/>
    <property type="molecule type" value="Genomic_DNA"/>
</dbReference>
<accession>A0A9W6GL56</accession>